<comment type="caution">
    <text evidence="9">The sequence shown here is derived from an EMBL/GenBank/DDBJ whole genome shotgun (WGS) entry which is preliminary data.</text>
</comment>
<dbReference type="InterPro" id="IPR017853">
    <property type="entry name" value="GH"/>
</dbReference>
<feature type="domain" description="GH29D-like beta-sandwich" evidence="8">
    <location>
        <begin position="554"/>
        <end position="612"/>
    </location>
</feature>
<dbReference type="Gene3D" id="3.20.20.80">
    <property type="entry name" value="Glycosidases"/>
    <property type="match status" value="1"/>
</dbReference>
<feature type="domain" description="Glycoside hydrolase family 20 catalytic" evidence="6">
    <location>
        <begin position="161"/>
        <end position="514"/>
    </location>
</feature>
<dbReference type="Pfam" id="PF02838">
    <property type="entry name" value="Glyco_hydro_20b"/>
    <property type="match status" value="1"/>
</dbReference>
<dbReference type="PANTHER" id="PTHR22600">
    <property type="entry name" value="BETA-HEXOSAMINIDASE"/>
    <property type="match status" value="1"/>
</dbReference>
<keyword evidence="10" id="KW-1185">Reference proteome</keyword>
<evidence type="ECO:0000256" key="4">
    <source>
        <dbReference type="ARBA" id="ARBA00022801"/>
    </source>
</evidence>
<comment type="similarity">
    <text evidence="2">Belongs to the glycosyl hydrolase 20 family.</text>
</comment>
<evidence type="ECO:0000259" key="8">
    <source>
        <dbReference type="Pfam" id="PF13290"/>
    </source>
</evidence>
<evidence type="ECO:0000256" key="1">
    <source>
        <dbReference type="ARBA" id="ARBA00001231"/>
    </source>
</evidence>
<dbReference type="Gene3D" id="3.30.379.10">
    <property type="entry name" value="Chitobiase/beta-hexosaminidase domain 2-like"/>
    <property type="match status" value="1"/>
</dbReference>
<gene>
    <name evidence="9" type="ORF">Q4Q35_19110</name>
</gene>
<dbReference type="SUPFAM" id="SSF55545">
    <property type="entry name" value="beta-N-acetylhexosaminidase-like domain"/>
    <property type="match status" value="1"/>
</dbReference>
<protein>
    <recommendedName>
        <fullName evidence="3">beta-N-acetylhexosaminidase</fullName>
        <ecNumber evidence="3">3.2.1.52</ecNumber>
    </recommendedName>
</protein>
<dbReference type="InterPro" id="IPR059177">
    <property type="entry name" value="GH29D-like_dom"/>
</dbReference>
<name>A0ABT8WFJ8_9FLAO</name>
<dbReference type="InterPro" id="IPR015882">
    <property type="entry name" value="HEX_bac_N"/>
</dbReference>
<accession>A0ABT8WFJ8</accession>
<dbReference type="PRINTS" id="PR00738">
    <property type="entry name" value="GLHYDRLASE20"/>
</dbReference>
<comment type="catalytic activity">
    <reaction evidence="1">
        <text>Hydrolysis of terminal non-reducing N-acetyl-D-hexosamine residues in N-acetyl-beta-D-hexosaminides.</text>
        <dbReference type="EC" id="3.2.1.52"/>
    </reaction>
</comment>
<dbReference type="SUPFAM" id="SSF51445">
    <property type="entry name" value="(Trans)glycosidases"/>
    <property type="match status" value="1"/>
</dbReference>
<evidence type="ECO:0000313" key="10">
    <source>
        <dbReference type="Proteomes" id="UP001176883"/>
    </source>
</evidence>
<dbReference type="InterPro" id="IPR029018">
    <property type="entry name" value="Hex-like_dom2"/>
</dbReference>
<dbReference type="CDD" id="cd06563">
    <property type="entry name" value="GH20_chitobiase-like"/>
    <property type="match status" value="1"/>
</dbReference>
<evidence type="ECO:0000256" key="3">
    <source>
        <dbReference type="ARBA" id="ARBA00012663"/>
    </source>
</evidence>
<dbReference type="Pfam" id="PF13290">
    <property type="entry name" value="CHB_HEX_C_1"/>
    <property type="match status" value="1"/>
</dbReference>
<reference evidence="9" key="1">
    <citation type="submission" date="2023-07" db="EMBL/GenBank/DDBJ databases">
        <title>Two novel species in the genus Flavivirga.</title>
        <authorList>
            <person name="Kwon K."/>
        </authorList>
    </citation>
    <scope>NUCLEOTIDE SEQUENCE</scope>
    <source>
        <strain evidence="9">KCTC 52353</strain>
    </source>
</reference>
<dbReference type="Gene3D" id="2.60.120.260">
    <property type="entry name" value="Galactose-binding domain-like"/>
    <property type="match status" value="1"/>
</dbReference>
<keyword evidence="5" id="KW-0326">Glycosidase</keyword>
<feature type="domain" description="Beta-hexosaminidase bacterial type N-terminal" evidence="7">
    <location>
        <begin position="29"/>
        <end position="157"/>
    </location>
</feature>
<dbReference type="EC" id="3.2.1.52" evidence="3"/>
<evidence type="ECO:0000259" key="6">
    <source>
        <dbReference type="Pfam" id="PF00728"/>
    </source>
</evidence>
<proteinExistence type="inferred from homology"/>
<sequence length="779" mass="88169">MKKKLILGFIGALIIISCTNKKQLQLGEIAITPLPAELIAGEGHFEINENTIILVENKEQLEIASTFFNQFKNVSGWIPEVKLGEGEGDIVFSTDSSIEEEAYQLYINKTDIQIKAASGVGFFYALQSLKQLLPASFYSQKEQNNVVWGVPVVTIKDKPAFKWRGHMLDVSRHFFSKEQIKDVIDYMSEIKLNRFHWHLSDDQGWRLEIKKYPKLTEVGAWRVDYNITDESISNWWGRPVQKEGEKATYGGFYTQEDIKEIVAYAKERFVEIIPELDMPGHSLATIASYPEISCTGGPFYVATGGVMKNNTLCPGKEVTFEFVEHVLEEVTDLFPFEYVHIGGDECNKESWKIDPDCQQRIKDENLADEKELQSYFVKRVEKMINARGKKMIGWDEILEGGLAPNATVMSWRGEKGGIAAAREGHDVIMTPSKYCYLDLKQGDDDLEPNLGYSYSFLKDTYTYKIISDSLTQAQGKHVLGIQGNLWTESISDWGKLTYMTFPRLYAIAENGWTQEKSKNWESFTTRLLNQFKRFDAQGVRYATSAFNVKINHSGNEEGAIDISLQSEAEGLDIYYTLDGSEPSLSSNKYEEAFSIDATTTLKTTSFLNGKQVGNISKKHFPIHKAFGAKVIYHSDAANPKGTDEIDKLVDLNYGKLHRWDSNWQTIKGDLEVDIIFPQPTEIEKLMMTSLRFTIGSVYLPEHIEVFGSQDGKTYTKLGKINQTKASHTQGRNKVKSEISFDKILVKSIKIKAKSVNPIPEGHHQAGNASRILVDEVVIY</sequence>
<organism evidence="9 10">
    <name type="scientific">Flavivirga aquimarina</name>
    <dbReference type="NCBI Taxonomy" id="2027862"/>
    <lineage>
        <taxon>Bacteria</taxon>
        <taxon>Pseudomonadati</taxon>
        <taxon>Bacteroidota</taxon>
        <taxon>Flavobacteriia</taxon>
        <taxon>Flavobacteriales</taxon>
        <taxon>Flavobacteriaceae</taxon>
        <taxon>Flavivirga</taxon>
    </lineage>
</organism>
<evidence type="ECO:0000313" key="9">
    <source>
        <dbReference type="EMBL" id="MDO5971916.1"/>
    </source>
</evidence>
<dbReference type="PROSITE" id="PS51257">
    <property type="entry name" value="PROKAR_LIPOPROTEIN"/>
    <property type="match status" value="1"/>
</dbReference>
<dbReference type="InterPro" id="IPR025705">
    <property type="entry name" value="Beta_hexosaminidase_sua/sub"/>
</dbReference>
<evidence type="ECO:0000256" key="5">
    <source>
        <dbReference type="ARBA" id="ARBA00023295"/>
    </source>
</evidence>
<dbReference type="Proteomes" id="UP001176883">
    <property type="component" value="Unassembled WGS sequence"/>
</dbReference>
<evidence type="ECO:0000256" key="2">
    <source>
        <dbReference type="ARBA" id="ARBA00006285"/>
    </source>
</evidence>
<keyword evidence="4" id="KW-0378">Hydrolase</keyword>
<dbReference type="PANTHER" id="PTHR22600:SF57">
    <property type="entry name" value="BETA-N-ACETYLHEXOSAMINIDASE"/>
    <property type="match status" value="1"/>
</dbReference>
<dbReference type="Pfam" id="PF00728">
    <property type="entry name" value="Glyco_hydro_20"/>
    <property type="match status" value="1"/>
</dbReference>
<evidence type="ECO:0000259" key="7">
    <source>
        <dbReference type="Pfam" id="PF02838"/>
    </source>
</evidence>
<dbReference type="InterPro" id="IPR015883">
    <property type="entry name" value="Glyco_hydro_20_cat"/>
</dbReference>
<dbReference type="EMBL" id="JAUOEK010000178">
    <property type="protein sequence ID" value="MDO5971916.1"/>
    <property type="molecule type" value="Genomic_DNA"/>
</dbReference>
<dbReference type="RefSeq" id="WP_303279631.1">
    <property type="nucleotide sequence ID" value="NZ_JAUOEK010000178.1"/>
</dbReference>